<accession>A0A9X1NB43</accession>
<evidence type="ECO:0000313" key="4">
    <source>
        <dbReference type="Proteomes" id="UP001138997"/>
    </source>
</evidence>
<evidence type="ECO:0000256" key="1">
    <source>
        <dbReference type="SAM" id="MobiDB-lite"/>
    </source>
</evidence>
<dbReference type="EMBL" id="JAJOMB010000003">
    <property type="protein sequence ID" value="MCD5310546.1"/>
    <property type="molecule type" value="Genomic_DNA"/>
</dbReference>
<comment type="caution">
    <text evidence="3">The sequence shown here is derived from an EMBL/GenBank/DDBJ whole genome shotgun (WGS) entry which is preliminary data.</text>
</comment>
<keyword evidence="4" id="KW-1185">Reference proteome</keyword>
<sequence>MFEQQQPERTERANPEAVQRAGAQRALVPQALRGAGRPLPDSLRTEMEARLGHSFSDVRVHTDSVAQQAAASLQASAFTVGSNLVFGRGSYDTRTNAGRHLLAHELTHVVQQRSGPVAGTDFGDGLRVSHPSDRFERAAEANAHSVLRGPAPDGPTQVREVPSTSENGSVQRNIGAELEITNWRSSDEEGNPLEKKDVIVRRPSFELQADSIGDSSDIELVTKTPGVQLGTPWTRSLAEMETLLGQLRRYRAVMRTFQWAVRQKDSKDETMQGEQRGLWLKRPLRATWLGGGQGDRKLWVPHAEPAMHLQMTVGVPLDSVASLISWLKDTDVSVAIRGDRPSAPLGNWGEDRTRTSVTNALNGTRPSAHLLGFAMLLNHYLSQGSNTSGMPFAKGAYHLMARTDFAAMFSKLPQADQQLVQANLEQWIQTLSRDFTGDPLGPENRLLGKELLEGPAGKTARIKTTRRDWLEQMSQGRDLLTVTAGLAEPDQADLAGRVEVKDAEGEWNDAVGESLKQLKLVYEGLGALGSTVDTVPADQNNPTREGVILEIRNPQQVNENTWLDTANAIHDAVQKAIADPTSRTG</sequence>
<dbReference type="InterPro" id="IPR025295">
    <property type="entry name" value="eCIS_core_dom"/>
</dbReference>
<evidence type="ECO:0000259" key="2">
    <source>
        <dbReference type="Pfam" id="PF13699"/>
    </source>
</evidence>
<proteinExistence type="predicted"/>
<feature type="region of interest" description="Disordered" evidence="1">
    <location>
        <begin position="140"/>
        <end position="170"/>
    </location>
</feature>
<dbReference type="Proteomes" id="UP001138997">
    <property type="component" value="Unassembled WGS sequence"/>
</dbReference>
<gene>
    <name evidence="3" type="ORF">LR394_06535</name>
</gene>
<reference evidence="3" key="1">
    <citation type="submission" date="2021-11" db="EMBL/GenBank/DDBJ databases">
        <title>Streptomyces corallinus and Kineosporia corallina sp. nov., two new coral-derived marine actinobacteria.</title>
        <authorList>
            <person name="Buangrab K."/>
            <person name="Sutthacheep M."/>
            <person name="Yeemin T."/>
            <person name="Harunari E."/>
            <person name="Igarashi Y."/>
            <person name="Sripreechasak P."/>
            <person name="Kanchanasin P."/>
            <person name="Tanasupawat S."/>
            <person name="Phongsopitanun W."/>
        </authorList>
    </citation>
    <scope>NUCLEOTIDE SEQUENCE</scope>
    <source>
        <strain evidence="3">JCM 31032</strain>
    </source>
</reference>
<feature type="region of interest" description="Disordered" evidence="1">
    <location>
        <begin position="1"/>
        <end position="27"/>
    </location>
</feature>
<name>A0A9X1NB43_9ACTN</name>
<feature type="domain" description="eCIS core" evidence="2">
    <location>
        <begin position="38"/>
        <end position="115"/>
    </location>
</feature>
<dbReference type="Pfam" id="PF13699">
    <property type="entry name" value="eCIS_core"/>
    <property type="match status" value="1"/>
</dbReference>
<feature type="compositionally biased region" description="Basic and acidic residues" evidence="1">
    <location>
        <begin position="1"/>
        <end position="14"/>
    </location>
</feature>
<protein>
    <submittedName>
        <fullName evidence="3">DUF4157 domain-containing protein</fullName>
    </submittedName>
</protein>
<dbReference type="RefSeq" id="WP_231439517.1">
    <property type="nucleotide sequence ID" value="NZ_JAJOMB010000003.1"/>
</dbReference>
<organism evidence="3 4">
    <name type="scientific">Kineosporia babensis</name>
    <dbReference type="NCBI Taxonomy" id="499548"/>
    <lineage>
        <taxon>Bacteria</taxon>
        <taxon>Bacillati</taxon>
        <taxon>Actinomycetota</taxon>
        <taxon>Actinomycetes</taxon>
        <taxon>Kineosporiales</taxon>
        <taxon>Kineosporiaceae</taxon>
        <taxon>Kineosporia</taxon>
    </lineage>
</organism>
<dbReference type="AlphaFoldDB" id="A0A9X1NB43"/>
<evidence type="ECO:0000313" key="3">
    <source>
        <dbReference type="EMBL" id="MCD5310546.1"/>
    </source>
</evidence>